<dbReference type="Proteomes" id="UP000268014">
    <property type="component" value="Unassembled WGS sequence"/>
</dbReference>
<evidence type="ECO:0000313" key="1">
    <source>
        <dbReference type="EMBL" id="VDO21068.1"/>
    </source>
</evidence>
<accession>A0A3P7WTN6</accession>
<organism evidence="1 2">
    <name type="scientific">Haemonchus placei</name>
    <name type="common">Barber's pole worm</name>
    <dbReference type="NCBI Taxonomy" id="6290"/>
    <lineage>
        <taxon>Eukaryota</taxon>
        <taxon>Metazoa</taxon>
        <taxon>Ecdysozoa</taxon>
        <taxon>Nematoda</taxon>
        <taxon>Chromadorea</taxon>
        <taxon>Rhabditida</taxon>
        <taxon>Rhabditina</taxon>
        <taxon>Rhabditomorpha</taxon>
        <taxon>Strongyloidea</taxon>
        <taxon>Trichostrongylidae</taxon>
        <taxon>Haemonchus</taxon>
    </lineage>
</organism>
<keyword evidence="2" id="KW-1185">Reference proteome</keyword>
<protein>
    <submittedName>
        <fullName evidence="1">Uncharacterized protein</fullName>
    </submittedName>
</protein>
<evidence type="ECO:0000313" key="2">
    <source>
        <dbReference type="Proteomes" id="UP000268014"/>
    </source>
</evidence>
<gene>
    <name evidence="1" type="ORF">HPLM_LOCUS3517</name>
</gene>
<sequence>MFQNYFDIIVESSHNSKLPVHENMCKRKAPEYLHIKETMWFTSTAYQEVSE</sequence>
<reference evidence="1 2" key="1">
    <citation type="submission" date="2018-11" db="EMBL/GenBank/DDBJ databases">
        <authorList>
            <consortium name="Pathogen Informatics"/>
        </authorList>
    </citation>
    <scope>NUCLEOTIDE SEQUENCE [LARGE SCALE GENOMIC DNA]</scope>
    <source>
        <strain evidence="1 2">MHpl1</strain>
    </source>
</reference>
<dbReference type="EMBL" id="UZAF01016124">
    <property type="protein sequence ID" value="VDO21068.1"/>
    <property type="molecule type" value="Genomic_DNA"/>
</dbReference>
<name>A0A3P7WTN6_HAEPC</name>
<dbReference type="AlphaFoldDB" id="A0A3P7WTN6"/>
<proteinExistence type="predicted"/>